<accession>A0A9D1MYS0</accession>
<evidence type="ECO:0000259" key="1">
    <source>
        <dbReference type="Pfam" id="PF00294"/>
    </source>
</evidence>
<dbReference type="InterPro" id="IPR029056">
    <property type="entry name" value="Ribokinase-like"/>
</dbReference>
<comment type="caution">
    <text evidence="2">The sequence shown here is derived from an EMBL/GenBank/DDBJ whole genome shotgun (WGS) entry which is preliminary data.</text>
</comment>
<dbReference type="Pfam" id="PF00294">
    <property type="entry name" value="PfkB"/>
    <property type="match status" value="1"/>
</dbReference>
<evidence type="ECO:0000313" key="2">
    <source>
        <dbReference type="EMBL" id="HIU91905.1"/>
    </source>
</evidence>
<evidence type="ECO:0000313" key="3">
    <source>
        <dbReference type="Proteomes" id="UP000886748"/>
    </source>
</evidence>
<dbReference type="GO" id="GO:0033785">
    <property type="term" value="F:heptose 7-phosphate kinase activity"/>
    <property type="evidence" value="ECO:0007669"/>
    <property type="project" value="TreeGrafter"/>
</dbReference>
<organism evidence="2 3">
    <name type="scientific">Candidatus Limenecus avicola</name>
    <dbReference type="NCBI Taxonomy" id="2840847"/>
    <lineage>
        <taxon>Bacteria</taxon>
        <taxon>Bacillati</taxon>
        <taxon>Bacillota</taxon>
        <taxon>Clostridia</taxon>
        <taxon>Eubacteriales</taxon>
        <taxon>Clostridiaceae</taxon>
        <taxon>Clostridiaceae incertae sedis</taxon>
        <taxon>Candidatus Limenecus</taxon>
    </lineage>
</organism>
<name>A0A9D1MYS0_9CLOT</name>
<dbReference type="PANTHER" id="PTHR46969:SF1">
    <property type="entry name" value="BIFUNCTIONAL PROTEIN HLDE"/>
    <property type="match status" value="1"/>
</dbReference>
<dbReference type="GO" id="GO:0033786">
    <property type="term" value="F:heptose-1-phosphate adenylyltransferase activity"/>
    <property type="evidence" value="ECO:0007669"/>
    <property type="project" value="TreeGrafter"/>
</dbReference>
<sequence length="170" mass="18780">MFDFDKEKLEGYIQKLKEPRVLIIGDMGIDEMVYGDTERISREAPVLILRHSNTKIILGQAANAAHNLAAINGGKVSAIGLYGSDHHGPMLLDAFKKAGINTEFMVQDPLRPTTVKSRISGASFHSVTQQIVRIDRLDTSAPSKEIEDKIIENIEKAVPLHDAVILSDYN</sequence>
<dbReference type="AlphaFoldDB" id="A0A9D1MYS0"/>
<protein>
    <recommendedName>
        <fullName evidence="1">Carbohydrate kinase PfkB domain-containing protein</fullName>
    </recommendedName>
</protein>
<dbReference type="Gene3D" id="3.40.1190.20">
    <property type="match status" value="1"/>
</dbReference>
<dbReference type="EMBL" id="DVOD01000014">
    <property type="protein sequence ID" value="HIU91905.1"/>
    <property type="molecule type" value="Genomic_DNA"/>
</dbReference>
<dbReference type="SUPFAM" id="SSF53613">
    <property type="entry name" value="Ribokinase-like"/>
    <property type="match status" value="1"/>
</dbReference>
<gene>
    <name evidence="2" type="ORF">IAD26_02085</name>
</gene>
<reference evidence="2" key="1">
    <citation type="submission" date="2020-10" db="EMBL/GenBank/DDBJ databases">
        <authorList>
            <person name="Gilroy R."/>
        </authorList>
    </citation>
    <scope>NUCLEOTIDE SEQUENCE</scope>
    <source>
        <strain evidence="2">CHK154-7741</strain>
    </source>
</reference>
<reference evidence="2" key="2">
    <citation type="journal article" date="2021" name="PeerJ">
        <title>Extensive microbial diversity within the chicken gut microbiome revealed by metagenomics and culture.</title>
        <authorList>
            <person name="Gilroy R."/>
            <person name="Ravi A."/>
            <person name="Getino M."/>
            <person name="Pursley I."/>
            <person name="Horton D.L."/>
            <person name="Alikhan N.F."/>
            <person name="Baker D."/>
            <person name="Gharbi K."/>
            <person name="Hall N."/>
            <person name="Watson M."/>
            <person name="Adriaenssens E.M."/>
            <person name="Foster-Nyarko E."/>
            <person name="Jarju S."/>
            <person name="Secka A."/>
            <person name="Antonio M."/>
            <person name="Oren A."/>
            <person name="Chaudhuri R.R."/>
            <person name="La Ragione R."/>
            <person name="Hildebrand F."/>
            <person name="Pallen M.J."/>
        </authorList>
    </citation>
    <scope>NUCLEOTIDE SEQUENCE</scope>
    <source>
        <strain evidence="2">CHK154-7741</strain>
    </source>
</reference>
<dbReference type="PANTHER" id="PTHR46969">
    <property type="entry name" value="BIFUNCTIONAL PROTEIN HLDE"/>
    <property type="match status" value="1"/>
</dbReference>
<dbReference type="InterPro" id="IPR011611">
    <property type="entry name" value="PfkB_dom"/>
</dbReference>
<dbReference type="GO" id="GO:0005829">
    <property type="term" value="C:cytosol"/>
    <property type="evidence" value="ECO:0007669"/>
    <property type="project" value="TreeGrafter"/>
</dbReference>
<dbReference type="Proteomes" id="UP000886748">
    <property type="component" value="Unassembled WGS sequence"/>
</dbReference>
<feature type="domain" description="Carbohydrate kinase PfkB" evidence="1">
    <location>
        <begin position="32"/>
        <end position="122"/>
    </location>
</feature>
<proteinExistence type="predicted"/>
<feature type="non-terminal residue" evidence="2">
    <location>
        <position position="170"/>
    </location>
</feature>